<reference evidence="1" key="1">
    <citation type="submission" date="2005-08" db="EMBL/GenBank/DDBJ databases">
        <title>Complete sequence of Chlorobium chlorochromatii CaD3.</title>
        <authorList>
            <person name="Copeland A."/>
            <person name="Lucas S."/>
            <person name="Lapidus A."/>
            <person name="Barry K."/>
            <person name="Detter J.C."/>
            <person name="Glavina T."/>
            <person name="Hammon N."/>
            <person name="Israni S."/>
            <person name="Pitluck S."/>
            <person name="Bryant D."/>
            <person name="Schmutz J."/>
            <person name="Larimer F."/>
            <person name="Land M."/>
            <person name="Kyrpides N."/>
            <person name="Ivanova N."/>
            <person name="Richardson P."/>
        </authorList>
    </citation>
    <scope>NUCLEOTIDE SEQUENCE [LARGE SCALE GENOMIC DNA]</scope>
    <source>
        <strain evidence="1">CaD3</strain>
    </source>
</reference>
<dbReference type="AlphaFoldDB" id="Q3ARB8"/>
<protein>
    <submittedName>
        <fullName evidence="1">Killer suppression protein HigA, putative</fullName>
    </submittedName>
</protein>
<dbReference type="STRING" id="340177.Cag_1195"/>
<dbReference type="KEGG" id="cch:Cag_1195"/>
<proteinExistence type="predicted"/>
<sequence>MKLRYSTRKLEKSVESFSVIKKNYGEWAKKVVLRLEQLSQAPNLAAMRTVPSAHCHELKADKISELAVDISPNHRILFQLAHNPIPLKDDGGLDWREVTCIIITAIGEDYH</sequence>
<name>Q3ARB8_CHLCH</name>
<organism evidence="1">
    <name type="scientific">Chlorobium chlorochromatii (strain CaD3)</name>
    <dbReference type="NCBI Taxonomy" id="340177"/>
    <lineage>
        <taxon>Bacteria</taxon>
        <taxon>Pseudomonadati</taxon>
        <taxon>Chlorobiota</taxon>
        <taxon>Chlorobiia</taxon>
        <taxon>Chlorobiales</taxon>
        <taxon>Chlorobiaceae</taxon>
        <taxon>Chlorobium/Pelodictyon group</taxon>
        <taxon>Chlorobium</taxon>
    </lineage>
</organism>
<dbReference type="Gene3D" id="3.30.2310.20">
    <property type="entry name" value="RelE-like"/>
    <property type="match status" value="1"/>
</dbReference>
<accession>Q3ARB8</accession>
<evidence type="ECO:0000313" key="1">
    <source>
        <dbReference type="EMBL" id="ABB28457.1"/>
    </source>
</evidence>
<dbReference type="InterPro" id="IPR035093">
    <property type="entry name" value="RelE/ParE_toxin_dom_sf"/>
</dbReference>
<dbReference type="OrthoDB" id="9801026at2"/>
<dbReference type="HOGENOM" id="CLU_164011_0_0_10"/>
<dbReference type="EMBL" id="CP000108">
    <property type="protein sequence ID" value="ABB28457.1"/>
    <property type="molecule type" value="Genomic_DNA"/>
</dbReference>
<dbReference type="eggNOG" id="COG3549">
    <property type="taxonomic scope" value="Bacteria"/>
</dbReference>
<gene>
    <name evidence="1" type="ordered locus">Cag_1195</name>
</gene>